<reference evidence="2" key="1">
    <citation type="journal article" date="2019" name="Int. J. Syst. Evol. Microbiol.">
        <title>The Global Catalogue of Microorganisms (GCM) 10K type strain sequencing project: providing services to taxonomists for standard genome sequencing and annotation.</title>
        <authorList>
            <consortium name="The Broad Institute Genomics Platform"/>
            <consortium name="The Broad Institute Genome Sequencing Center for Infectious Disease"/>
            <person name="Wu L."/>
            <person name="Ma J."/>
        </authorList>
    </citation>
    <scope>NUCLEOTIDE SEQUENCE [LARGE SCALE GENOMIC DNA]</scope>
    <source>
        <strain evidence="2">CGMCC 4.1467</strain>
    </source>
</reference>
<gene>
    <name evidence="1" type="ORF">ACFQY0_19460</name>
</gene>
<name>A0ABW2LDD8_9BACT</name>
<keyword evidence="2" id="KW-1185">Reference proteome</keyword>
<proteinExistence type="predicted"/>
<evidence type="ECO:0000313" key="2">
    <source>
        <dbReference type="Proteomes" id="UP001596472"/>
    </source>
</evidence>
<dbReference type="EMBL" id="JBHTBS010000015">
    <property type="protein sequence ID" value="MFC7339379.1"/>
    <property type="molecule type" value="Genomic_DNA"/>
</dbReference>
<dbReference type="Proteomes" id="UP001596472">
    <property type="component" value="Unassembled WGS sequence"/>
</dbReference>
<accession>A0ABW2LDD8</accession>
<comment type="caution">
    <text evidence="1">The sequence shown here is derived from an EMBL/GenBank/DDBJ whole genome shotgun (WGS) entry which is preliminary data.</text>
</comment>
<dbReference type="RefSeq" id="WP_379716078.1">
    <property type="nucleotide sequence ID" value="NZ_JBHTBS010000015.1"/>
</dbReference>
<sequence length="141" mass="16065">MNKLQKLIYRILYLNVGFEFTDLENRVISASIEALDHEASGILKCQLGHIKYLARHKNGRLVNIWTRKSTPGSIHGEEAMFCLARVGFKPSPEKLFANLVFSFGRISMIQFSASIEKFGEVSNVIVKPAKFIDWEKSLYPD</sequence>
<organism evidence="1 2">
    <name type="scientific">Haloferula chungangensis</name>
    <dbReference type="NCBI Taxonomy" id="1048331"/>
    <lineage>
        <taxon>Bacteria</taxon>
        <taxon>Pseudomonadati</taxon>
        <taxon>Verrucomicrobiota</taxon>
        <taxon>Verrucomicrobiia</taxon>
        <taxon>Verrucomicrobiales</taxon>
        <taxon>Verrucomicrobiaceae</taxon>
        <taxon>Haloferula</taxon>
    </lineage>
</organism>
<protein>
    <submittedName>
        <fullName evidence="1">Uncharacterized protein</fullName>
    </submittedName>
</protein>
<evidence type="ECO:0000313" key="1">
    <source>
        <dbReference type="EMBL" id="MFC7339379.1"/>
    </source>
</evidence>